<accession>A0A644V3J6</accession>
<dbReference type="InterPro" id="IPR029464">
    <property type="entry name" value="HSDR_N"/>
</dbReference>
<protein>
    <recommendedName>
        <fullName evidence="1">Type I restriction enzyme R protein N-terminal domain-containing protein</fullName>
    </recommendedName>
</protein>
<sequence length="336" mass="39125">MEKKFTDRWNEVCFLLSESIKQNISEESFEKNVIQALMELEWKRHQGNIEVRPSYPIGAAKSLIPDLVIKGDDKRRLFVVEIKQPAVYLSKRIQQQLFSYMRQLKLEYGILIGQAIQIFYDGDLVKHDDPVLLETITFEKNNPKGIQFAGLFSKEGYNAESLREYTLRAIQQIKRAENYKLLLQKITSDQYIITVSNLIKQNLVGDYEEELLDSVLSGVDINIRIKENDNSRVIAPKADRGSKKLPLNPEKLQIELVPDNEEIFKRKLLQNRIAYITTYYKDGSRQTRQWKAMWLKEGSSIMGNLRSKSEFRNGEWQKRGIVRVVVSLNKDYLITG</sequence>
<evidence type="ECO:0000259" key="1">
    <source>
        <dbReference type="Pfam" id="PF13588"/>
    </source>
</evidence>
<dbReference type="EMBL" id="VSSQ01000213">
    <property type="protein sequence ID" value="MPL85906.1"/>
    <property type="molecule type" value="Genomic_DNA"/>
</dbReference>
<organism evidence="2">
    <name type="scientific">bioreactor metagenome</name>
    <dbReference type="NCBI Taxonomy" id="1076179"/>
    <lineage>
        <taxon>unclassified sequences</taxon>
        <taxon>metagenomes</taxon>
        <taxon>ecological metagenomes</taxon>
    </lineage>
</organism>
<gene>
    <name evidence="2" type="ORF">SDC9_31881</name>
</gene>
<dbReference type="Pfam" id="PF13588">
    <property type="entry name" value="HSDR_N_2"/>
    <property type="match status" value="1"/>
</dbReference>
<feature type="domain" description="Type I restriction enzyme R protein N-terminal" evidence="1">
    <location>
        <begin position="31"/>
        <end position="111"/>
    </location>
</feature>
<name>A0A644V3J6_9ZZZZ</name>
<proteinExistence type="predicted"/>
<evidence type="ECO:0000313" key="2">
    <source>
        <dbReference type="EMBL" id="MPL85906.1"/>
    </source>
</evidence>
<comment type="caution">
    <text evidence="2">The sequence shown here is derived from an EMBL/GenBank/DDBJ whole genome shotgun (WGS) entry which is preliminary data.</text>
</comment>
<reference evidence="2" key="1">
    <citation type="submission" date="2019-08" db="EMBL/GenBank/DDBJ databases">
        <authorList>
            <person name="Kucharzyk K."/>
            <person name="Murdoch R.W."/>
            <person name="Higgins S."/>
            <person name="Loffler F."/>
        </authorList>
    </citation>
    <scope>NUCLEOTIDE SEQUENCE</scope>
</reference>
<dbReference type="AlphaFoldDB" id="A0A644V3J6"/>